<feature type="domain" description="Peptidase M24" evidence="2">
    <location>
        <begin position="74"/>
        <end position="193"/>
    </location>
</feature>
<dbReference type="InterPro" id="IPR000994">
    <property type="entry name" value="Pept_M24"/>
</dbReference>
<dbReference type="KEGG" id="srub:C2R22_01835"/>
<dbReference type="Proteomes" id="UP000236584">
    <property type="component" value="Chromosome"/>
</dbReference>
<sequence>MKTPAERDAVRALGTATGSGFDTAAERLAGGDVREGRLHDAEGPLTADRLARSVAAALAGSGVETPDVRVRGVGTDALSAGRPVVVDCQPVGPSGTRIRAAWTFVVDGDGGWERRAQLALDAAHRAGRDRLSAALDGDSVTAGEVAGEVRAEVTAYGFEEPSVTVDGVGLASRERPRGGEEVESGQVVVVAASVSRAGDETVSEGRRTDVVRHVETLCLDGDDGGSVERVVPLPKSLSPSRALD</sequence>
<evidence type="ECO:0000313" key="4">
    <source>
        <dbReference type="Proteomes" id="UP000236584"/>
    </source>
</evidence>
<dbReference type="OrthoDB" id="200535at2157"/>
<organism evidence="3 4">
    <name type="scientific">Salinigranum rubrum</name>
    <dbReference type="NCBI Taxonomy" id="755307"/>
    <lineage>
        <taxon>Archaea</taxon>
        <taxon>Methanobacteriati</taxon>
        <taxon>Methanobacteriota</taxon>
        <taxon>Stenosarchaea group</taxon>
        <taxon>Halobacteria</taxon>
        <taxon>Halobacteriales</taxon>
        <taxon>Haloferacaceae</taxon>
        <taxon>Salinigranum</taxon>
    </lineage>
</organism>
<evidence type="ECO:0000313" key="3">
    <source>
        <dbReference type="EMBL" id="AUV80555.1"/>
    </source>
</evidence>
<dbReference type="GeneID" id="35590790"/>
<evidence type="ECO:0000259" key="2">
    <source>
        <dbReference type="Pfam" id="PF00557"/>
    </source>
</evidence>
<dbReference type="RefSeq" id="WP_103424063.1">
    <property type="nucleotide sequence ID" value="NZ_CP026309.1"/>
</dbReference>
<gene>
    <name evidence="3" type="ORF">C2R22_01835</name>
</gene>
<dbReference type="AlphaFoldDB" id="A0A2I8VF67"/>
<protein>
    <recommendedName>
        <fullName evidence="2">Peptidase M24 domain-containing protein</fullName>
    </recommendedName>
</protein>
<dbReference type="InterPro" id="IPR036005">
    <property type="entry name" value="Creatinase/aminopeptidase-like"/>
</dbReference>
<name>A0A2I8VF67_9EURY</name>
<proteinExistence type="predicted"/>
<dbReference type="Pfam" id="PF00557">
    <property type="entry name" value="Peptidase_M24"/>
    <property type="match status" value="1"/>
</dbReference>
<feature type="region of interest" description="Disordered" evidence="1">
    <location>
        <begin position="222"/>
        <end position="244"/>
    </location>
</feature>
<evidence type="ECO:0000256" key="1">
    <source>
        <dbReference type="SAM" id="MobiDB-lite"/>
    </source>
</evidence>
<accession>A0A2I8VF67</accession>
<keyword evidence="4" id="KW-1185">Reference proteome</keyword>
<reference evidence="3 4" key="1">
    <citation type="submission" date="2018-01" db="EMBL/GenBank/DDBJ databases">
        <title>Complete genome sequence of Salinigranum rubrum GX10T, an extremely halophilic archaeon isolated from a marine solar saltern.</title>
        <authorList>
            <person name="Han S."/>
        </authorList>
    </citation>
    <scope>NUCLEOTIDE SEQUENCE [LARGE SCALE GENOMIC DNA]</scope>
    <source>
        <strain evidence="3 4">GX10</strain>
    </source>
</reference>
<dbReference type="EMBL" id="CP026309">
    <property type="protein sequence ID" value="AUV80555.1"/>
    <property type="molecule type" value="Genomic_DNA"/>
</dbReference>
<dbReference type="Gene3D" id="3.90.230.10">
    <property type="entry name" value="Creatinase/methionine aminopeptidase superfamily"/>
    <property type="match status" value="1"/>
</dbReference>